<dbReference type="Pfam" id="PF00615">
    <property type="entry name" value="RGS"/>
    <property type="match status" value="1"/>
</dbReference>
<evidence type="ECO:0000259" key="2">
    <source>
        <dbReference type="PROSITE" id="PS50132"/>
    </source>
</evidence>
<dbReference type="InParanoid" id="D2UZ25"/>
<sequence length="1274" mass="146412">MTDTINSLNNNTIIICSSALSSSHDIISTSVSSTLSICEENNFDDSMHNDECQDNTLSSSSNDQNTSSSVLSGVGTSNRSTFSSSFTFDSSSDSLMLNTIDGYNRNRAYNKKQHISHQILPSKLHHEQCKLMKRDFSGACAIFLVRFRKDLDEEHDYVQRRIDLDSDDFEFELNSTEQKTESSTNSTLSNDVHDFGIVANDDDDNERNSSSKLATNNNNNNNNSLLTLKDILIDKNQVSRLESSSYKNDSENERVWINYSNPLFEEEINDFVNPLCEIEEEIPDHLLMFYHTCHYGKPREDSKFVSHLDSLTPADSWTEVINPLSLSGLCRTQTAQRELQQFMKHKITKLKDPLSTTSTFSLQKKAEKRKSSRASGTLKRMSIKHGNQPVSTNPITATLTSKEWQESVLEEEFKINVNLETEFEEFCNPLFEHETHNYLLPDGLKYSDMWKLVNEMKSECPPSVNKIIYTRSNWLELEENNFKQKLNKILSIGTHQGHARTSSSTTRSEFERRRPETRRYTQLNQEPERRDTIVEETNVIHIEKIKLTVDGESIFNYLKKKAQGYLTDTDIVELLSFILDTQRKNVNGCRDISNNLVLLSPVPYNAYEYLEFSPNTIYRYVDNDNPVFYNGQILNVIPEKKKASLLSEGELISNLFHKGSVPLEAINAISIPQDSAFLLDAPTYTIKLLIILENLMAIIQKEYFLVSEQAIDYYSFKQSENYKLTIRYTSMLRNFDPIKLDRNQKKSFFINLHNLMLAHAFCEKKYIAIEEEYEKFYNEPNYLIGRYKLSMSDIMNYILREQQLPEWKFYLREYQLNFLEKQYSYDSFSSQFDPRIHFIISDGRKSSPLPQAIDQLTMERIIESSTKRYINENFACTESSIELPALFHQYKEDFSPVNGSIFGVLNFILKHLRKSNQAPFFELLKKSNITETQLDYYANLPVNNLQNFPILAFQVIYSPVDFSSNCLMFEQFVGNDTSKPISFEEVLRNTNYRSYLRAFSEIECSTENIEFYDHVEKYKTITDMEARWKFAQKMYDKFLVSDSPSEVNVNKRLISTAARQIFRTKGEDETFVKLPLDLFDRLNKEVEMVLFDTYSRFTNTEAYQNLVMSSRRKTAANASMASGSVGASFLLSNKSKFTESIFDLINSSSLTTPNSAMSNTNLDSDLSPFGTSSSPTSSSTETSPRPPFERKMSKIGLLAQVFERNEQTDGQSNNLQTQQIKPAAVSPRLQSLMEVFSNGNADSNDLISRRRLSSASTDSLMSTSSNVSTTSSKH</sequence>
<feature type="compositionally biased region" description="Low complexity" evidence="1">
    <location>
        <begin position="1167"/>
        <end position="1183"/>
    </location>
</feature>
<dbReference type="Gene3D" id="1.10.167.10">
    <property type="entry name" value="Regulator of G-protein Signalling 4, domain 2"/>
    <property type="match status" value="1"/>
</dbReference>
<dbReference type="STRING" id="5762.D2UZ25"/>
<feature type="region of interest" description="Disordered" evidence="1">
    <location>
        <begin position="174"/>
        <end position="221"/>
    </location>
</feature>
<feature type="domain" description="RGS" evidence="2">
    <location>
        <begin position="982"/>
        <end position="1107"/>
    </location>
</feature>
<dbReference type="PANTHER" id="PTHR46361:SF3">
    <property type="entry name" value="ELECTRON CARRIER_ PROTEIN DISULFIDE OXIDOREDUCTASE"/>
    <property type="match status" value="1"/>
</dbReference>
<reference evidence="3 4" key="1">
    <citation type="journal article" date="2010" name="Cell">
        <title>The genome of Naegleria gruberi illuminates early eukaryotic versatility.</title>
        <authorList>
            <person name="Fritz-Laylin L.K."/>
            <person name="Prochnik S.E."/>
            <person name="Ginger M.L."/>
            <person name="Dacks J.B."/>
            <person name="Carpenter M.L."/>
            <person name="Field M.C."/>
            <person name="Kuo A."/>
            <person name="Paredez A."/>
            <person name="Chapman J."/>
            <person name="Pham J."/>
            <person name="Shu S."/>
            <person name="Neupane R."/>
            <person name="Cipriano M."/>
            <person name="Mancuso J."/>
            <person name="Tu H."/>
            <person name="Salamov A."/>
            <person name="Lindquist E."/>
            <person name="Shapiro H."/>
            <person name="Lucas S."/>
            <person name="Grigoriev I.V."/>
            <person name="Cande W.Z."/>
            <person name="Fulton C."/>
            <person name="Rokhsar D.S."/>
            <person name="Dawson S.C."/>
        </authorList>
    </citation>
    <scope>NUCLEOTIDE SEQUENCE [LARGE SCALE GENOMIC DNA]</scope>
    <source>
        <strain evidence="3 4">NEG-M</strain>
    </source>
</reference>
<dbReference type="InterPro" id="IPR016137">
    <property type="entry name" value="RGS"/>
</dbReference>
<feature type="region of interest" description="Disordered" evidence="1">
    <location>
        <begin position="1153"/>
        <end position="1190"/>
    </location>
</feature>
<organism evidence="4">
    <name type="scientific">Naegleria gruberi</name>
    <name type="common">Amoeba</name>
    <dbReference type="NCBI Taxonomy" id="5762"/>
    <lineage>
        <taxon>Eukaryota</taxon>
        <taxon>Discoba</taxon>
        <taxon>Heterolobosea</taxon>
        <taxon>Tetramitia</taxon>
        <taxon>Eutetramitia</taxon>
        <taxon>Vahlkampfiidae</taxon>
        <taxon>Naegleria</taxon>
    </lineage>
</organism>
<accession>D2UZ25</accession>
<feature type="compositionally biased region" description="Low complexity" evidence="1">
    <location>
        <begin position="1253"/>
        <end position="1274"/>
    </location>
</feature>
<name>D2UZ25_NAEGR</name>
<evidence type="ECO:0000313" key="4">
    <source>
        <dbReference type="Proteomes" id="UP000006671"/>
    </source>
</evidence>
<dbReference type="OrthoDB" id="418495at2759"/>
<protein>
    <submittedName>
        <fullName evidence="3">Regulator of G-protein signaling protein</fullName>
    </submittedName>
</protein>
<feature type="compositionally biased region" description="Low complexity" evidence="1">
    <location>
        <begin position="208"/>
        <end position="221"/>
    </location>
</feature>
<feature type="region of interest" description="Disordered" evidence="1">
    <location>
        <begin position="496"/>
        <end position="517"/>
    </location>
</feature>
<dbReference type="Proteomes" id="UP000006671">
    <property type="component" value="Unassembled WGS sequence"/>
</dbReference>
<dbReference type="Pfam" id="PF04784">
    <property type="entry name" value="DUF547"/>
    <property type="match status" value="1"/>
</dbReference>
<evidence type="ECO:0000313" key="3">
    <source>
        <dbReference type="EMBL" id="EFC50076.1"/>
    </source>
</evidence>
<dbReference type="SUPFAM" id="SSF48097">
    <property type="entry name" value="Regulator of G-protein signaling, RGS"/>
    <property type="match status" value="1"/>
</dbReference>
<dbReference type="InterPro" id="IPR036305">
    <property type="entry name" value="RGS_sf"/>
</dbReference>
<proteinExistence type="predicted"/>
<dbReference type="KEGG" id="ngr:NAEGRDRAFT_45377"/>
<keyword evidence="4" id="KW-1185">Reference proteome</keyword>
<feature type="compositionally biased region" description="Polar residues" evidence="1">
    <location>
        <begin position="174"/>
        <end position="190"/>
    </location>
</feature>
<feature type="compositionally biased region" description="Low complexity" evidence="1">
    <location>
        <begin position="54"/>
        <end position="78"/>
    </location>
</feature>
<feature type="compositionally biased region" description="Polar residues" evidence="1">
    <location>
        <begin position="1153"/>
        <end position="1164"/>
    </location>
</feature>
<dbReference type="VEuPathDB" id="AmoebaDB:NAEGRDRAFT_45377"/>
<dbReference type="EMBL" id="GG738846">
    <property type="protein sequence ID" value="EFC50076.1"/>
    <property type="molecule type" value="Genomic_DNA"/>
</dbReference>
<dbReference type="SMART" id="SM00315">
    <property type="entry name" value="RGS"/>
    <property type="match status" value="1"/>
</dbReference>
<evidence type="ECO:0000256" key="1">
    <source>
        <dbReference type="SAM" id="MobiDB-lite"/>
    </source>
</evidence>
<dbReference type="RefSeq" id="XP_002682820.1">
    <property type="nucleotide sequence ID" value="XM_002682774.1"/>
</dbReference>
<feature type="compositionally biased region" description="Basic and acidic residues" evidence="1">
    <location>
        <begin position="508"/>
        <end position="517"/>
    </location>
</feature>
<gene>
    <name evidence="3" type="ORF">NAEGRDRAFT_45377</name>
</gene>
<dbReference type="PROSITE" id="PS50132">
    <property type="entry name" value="RGS"/>
    <property type="match status" value="1"/>
</dbReference>
<dbReference type="GeneID" id="8863207"/>
<dbReference type="InterPro" id="IPR044926">
    <property type="entry name" value="RGS_subdomain_2"/>
</dbReference>
<feature type="region of interest" description="Disordered" evidence="1">
    <location>
        <begin position="1238"/>
        <end position="1274"/>
    </location>
</feature>
<dbReference type="InterPro" id="IPR006869">
    <property type="entry name" value="DUF547"/>
</dbReference>
<feature type="region of interest" description="Disordered" evidence="1">
    <location>
        <begin position="49"/>
        <end position="78"/>
    </location>
</feature>
<dbReference type="PANTHER" id="PTHR46361">
    <property type="entry name" value="ELECTRON CARRIER/ PROTEIN DISULFIDE OXIDOREDUCTASE"/>
    <property type="match status" value="1"/>
</dbReference>
<dbReference type="AlphaFoldDB" id="D2UZ25"/>